<evidence type="ECO:0000313" key="3">
    <source>
        <dbReference type="EMBL" id="EKC63588.1"/>
    </source>
</evidence>
<dbReference type="PANTHER" id="PTHR30069:SF29">
    <property type="entry name" value="HEMOGLOBIN AND HEMOGLOBIN-HAPTOGLOBIN-BINDING PROTEIN 1-RELATED"/>
    <property type="match status" value="1"/>
</dbReference>
<dbReference type="GO" id="GO:0044718">
    <property type="term" value="P:siderophore transmembrane transport"/>
    <property type="evidence" value="ECO:0007669"/>
    <property type="project" value="TreeGrafter"/>
</dbReference>
<feature type="non-terminal residue" evidence="3">
    <location>
        <position position="1"/>
    </location>
</feature>
<dbReference type="InterPro" id="IPR037066">
    <property type="entry name" value="Plug_dom_sf"/>
</dbReference>
<keyword evidence="3" id="KW-0675">Receptor</keyword>
<name>K1T172_9ZZZZ</name>
<feature type="non-terminal residue" evidence="3">
    <location>
        <position position="217"/>
    </location>
</feature>
<feature type="domain" description="TonB-dependent receptor plug" evidence="2">
    <location>
        <begin position="55"/>
        <end position="159"/>
    </location>
</feature>
<organism evidence="3">
    <name type="scientific">human gut metagenome</name>
    <dbReference type="NCBI Taxonomy" id="408170"/>
    <lineage>
        <taxon>unclassified sequences</taxon>
        <taxon>metagenomes</taxon>
        <taxon>organismal metagenomes</taxon>
    </lineage>
</organism>
<gene>
    <name evidence="3" type="ORF">OBE_07386</name>
</gene>
<dbReference type="Gene3D" id="2.170.130.10">
    <property type="entry name" value="TonB-dependent receptor, plug domain"/>
    <property type="match status" value="1"/>
</dbReference>
<dbReference type="EMBL" id="AJWZ01005076">
    <property type="protein sequence ID" value="EKC63588.1"/>
    <property type="molecule type" value="Genomic_DNA"/>
</dbReference>
<protein>
    <submittedName>
        <fullName evidence="3">Protein containing TonB-dependent receptor, plug domain protein</fullName>
    </submittedName>
</protein>
<dbReference type="SUPFAM" id="SSF56935">
    <property type="entry name" value="Porins"/>
    <property type="match status" value="1"/>
</dbReference>
<sequence>DIKEGTYTLRTSCLNYAPVTQKVSQSQKEMVIRLKSTTFNMDQVVVTGTGTHHKLKDSPVPVEVISQRDLQNANPSSFQDALVKLVPSISVQTTAMGTTLYVNGLPDKYLLVLINGKKVAGDISGSIDYDRINMDAVKRIEVLKGASSALYGSDAIAGVINIITDDPKSALNVSSNTRVSSHGRISESVNADANDGKLSAHLNYNYRTSDGWQLNPY</sequence>
<keyword evidence="1" id="KW-0732">Signal</keyword>
<evidence type="ECO:0000259" key="2">
    <source>
        <dbReference type="Pfam" id="PF07715"/>
    </source>
</evidence>
<dbReference type="GO" id="GO:0015344">
    <property type="term" value="F:siderophore uptake transmembrane transporter activity"/>
    <property type="evidence" value="ECO:0007669"/>
    <property type="project" value="TreeGrafter"/>
</dbReference>
<dbReference type="InterPro" id="IPR012910">
    <property type="entry name" value="Plug_dom"/>
</dbReference>
<dbReference type="InterPro" id="IPR039426">
    <property type="entry name" value="TonB-dep_rcpt-like"/>
</dbReference>
<accession>K1T172</accession>
<dbReference type="PANTHER" id="PTHR30069">
    <property type="entry name" value="TONB-DEPENDENT OUTER MEMBRANE RECEPTOR"/>
    <property type="match status" value="1"/>
</dbReference>
<reference evidence="3" key="1">
    <citation type="journal article" date="2013" name="Environ. Microbiol.">
        <title>Microbiota from the distal guts of lean and obese adolescents exhibit partial functional redundancy besides clear differences in community structure.</title>
        <authorList>
            <person name="Ferrer M."/>
            <person name="Ruiz A."/>
            <person name="Lanza F."/>
            <person name="Haange S.B."/>
            <person name="Oberbach A."/>
            <person name="Till H."/>
            <person name="Bargiela R."/>
            <person name="Campoy C."/>
            <person name="Segura M.T."/>
            <person name="Richter M."/>
            <person name="von Bergen M."/>
            <person name="Seifert J."/>
            <person name="Suarez A."/>
        </authorList>
    </citation>
    <scope>NUCLEOTIDE SEQUENCE</scope>
</reference>
<dbReference type="Pfam" id="PF07715">
    <property type="entry name" value="Plug"/>
    <property type="match status" value="1"/>
</dbReference>
<evidence type="ECO:0000256" key="1">
    <source>
        <dbReference type="ARBA" id="ARBA00022729"/>
    </source>
</evidence>
<comment type="caution">
    <text evidence="3">The sequence shown here is derived from an EMBL/GenBank/DDBJ whole genome shotgun (WGS) entry which is preliminary data.</text>
</comment>
<dbReference type="AlphaFoldDB" id="K1T172"/>
<dbReference type="PROSITE" id="PS52016">
    <property type="entry name" value="TONB_DEPENDENT_REC_3"/>
    <property type="match status" value="1"/>
</dbReference>
<proteinExistence type="predicted"/>
<dbReference type="GO" id="GO:0009279">
    <property type="term" value="C:cell outer membrane"/>
    <property type="evidence" value="ECO:0007669"/>
    <property type="project" value="TreeGrafter"/>
</dbReference>